<proteinExistence type="predicted"/>
<dbReference type="EMBL" id="DTHB01000016">
    <property type="protein sequence ID" value="HGB13840.1"/>
    <property type="molecule type" value="Genomic_DNA"/>
</dbReference>
<dbReference type="PANTHER" id="PTHR30399">
    <property type="entry name" value="UNCHARACTERIZED PROTEIN YGJP"/>
    <property type="match status" value="1"/>
</dbReference>
<protein>
    <submittedName>
        <fullName evidence="2">M48 family peptidase</fullName>
    </submittedName>
</protein>
<dbReference type="Pfam" id="PF01863">
    <property type="entry name" value="YgjP-like"/>
    <property type="match status" value="1"/>
</dbReference>
<dbReference type="InterPro" id="IPR053136">
    <property type="entry name" value="UTP_pyrophosphatase-like"/>
</dbReference>
<evidence type="ECO:0000313" key="2">
    <source>
        <dbReference type="EMBL" id="HGB13840.1"/>
    </source>
</evidence>
<comment type="caution">
    <text evidence="2">The sequence shown here is derived from an EMBL/GenBank/DDBJ whole genome shotgun (WGS) entry which is preliminary data.</text>
</comment>
<organism evidence="2">
    <name type="scientific">Desulfobacca acetoxidans</name>
    <dbReference type="NCBI Taxonomy" id="60893"/>
    <lineage>
        <taxon>Bacteria</taxon>
        <taxon>Pseudomonadati</taxon>
        <taxon>Thermodesulfobacteriota</taxon>
        <taxon>Desulfobaccia</taxon>
        <taxon>Desulfobaccales</taxon>
        <taxon>Desulfobaccaceae</taxon>
        <taxon>Desulfobacca</taxon>
    </lineage>
</organism>
<name>A0A7C3SHS3_9BACT</name>
<evidence type="ECO:0000259" key="1">
    <source>
        <dbReference type="Pfam" id="PF01863"/>
    </source>
</evidence>
<sequence length="238" mass="27802">MTASEKLSITGRPPEPFDFTLKWSTRRKTIGLQVTAAGNLVVAAPVGTPRLTIQKALETHQAWITRKLTERRGALGRIESGQAYYLGKPYPVRLLRRPQKSIRLVENELRIGFSQEVEVWPLLKSWYGQEAVRLLTERLGLFPISGKSQVDRMEVRDWRQRWGECRPREGLLRFNWRLVLLPIPIVDYVVAHELTHLSVPGHPPRFWHRLAKLLPDWAGRRRWLNQYGSPFLFWELKL</sequence>
<accession>A0A7C3SHS3</accession>
<feature type="domain" description="YgjP-like metallopeptidase" evidence="1">
    <location>
        <begin position="28"/>
        <end position="226"/>
    </location>
</feature>
<gene>
    <name evidence="2" type="ORF">ENV62_01180</name>
</gene>
<dbReference type="CDD" id="cd07344">
    <property type="entry name" value="M48_yhfN_like"/>
    <property type="match status" value="1"/>
</dbReference>
<dbReference type="InterPro" id="IPR002725">
    <property type="entry name" value="YgjP-like_metallopeptidase"/>
</dbReference>
<dbReference type="AlphaFoldDB" id="A0A7C3SHS3"/>
<dbReference type="PANTHER" id="PTHR30399:SF1">
    <property type="entry name" value="UTP PYROPHOSPHATASE"/>
    <property type="match status" value="1"/>
</dbReference>
<dbReference type="Gene3D" id="3.30.2010.10">
    <property type="entry name" value="Metalloproteases ('zincins'), catalytic domain"/>
    <property type="match status" value="1"/>
</dbReference>
<reference evidence="2" key="1">
    <citation type="journal article" date="2020" name="mSystems">
        <title>Genome- and Community-Level Interaction Insights into Carbon Utilization and Element Cycling Functions of Hydrothermarchaeota in Hydrothermal Sediment.</title>
        <authorList>
            <person name="Zhou Z."/>
            <person name="Liu Y."/>
            <person name="Xu W."/>
            <person name="Pan J."/>
            <person name="Luo Z.H."/>
            <person name="Li M."/>
        </authorList>
    </citation>
    <scope>NUCLEOTIDE SEQUENCE [LARGE SCALE GENOMIC DNA]</scope>
    <source>
        <strain evidence="2">SpSt-776</strain>
    </source>
</reference>